<dbReference type="RefSeq" id="WP_018456878.1">
    <property type="nucleotide sequence ID" value="NZ_NAEX01000185.1"/>
</dbReference>
<dbReference type="EMBL" id="NAFI01000184">
    <property type="protein sequence ID" value="OSJ04632.1"/>
    <property type="molecule type" value="Genomic_DNA"/>
</dbReference>
<accession>A0A1X3H0D8</accession>
<dbReference type="AlphaFoldDB" id="A0A1X3H0D8"/>
<name>A0A1X3H0D8_9BRAD</name>
<gene>
    <name evidence="2" type="ORF">BST63_37905</name>
    <name evidence="1" type="ORF">BSZ18_28080</name>
</gene>
<evidence type="ECO:0000313" key="1">
    <source>
        <dbReference type="EMBL" id="OSJ04632.1"/>
    </source>
</evidence>
<organism evidence="1 3">
    <name type="scientific">Bradyrhizobium canariense</name>
    <dbReference type="NCBI Taxonomy" id="255045"/>
    <lineage>
        <taxon>Bacteria</taxon>
        <taxon>Pseudomonadati</taxon>
        <taxon>Pseudomonadota</taxon>
        <taxon>Alphaproteobacteria</taxon>
        <taxon>Hyphomicrobiales</taxon>
        <taxon>Nitrobacteraceae</taxon>
        <taxon>Bradyrhizobium</taxon>
    </lineage>
</organism>
<protein>
    <submittedName>
        <fullName evidence="1">Uncharacterized protein</fullName>
    </submittedName>
</protein>
<reference evidence="3 4" key="1">
    <citation type="submission" date="2017-03" db="EMBL/GenBank/DDBJ databases">
        <title>Whole genome sequences of fourteen strains of Bradyrhizobium canariense and one strain of Bradyrhizobium japonicum isolated from Lupinus (Papilionoideae: Genisteae) species in Algeria.</title>
        <authorList>
            <person name="Crovadore J."/>
            <person name="Chekireb D."/>
            <person name="Brachmann A."/>
            <person name="Chablais R."/>
            <person name="Cochard B."/>
            <person name="Lefort F."/>
        </authorList>
    </citation>
    <scope>NUCLEOTIDE SEQUENCE [LARGE SCALE GENOMIC DNA]</scope>
    <source>
        <strain evidence="1 3">UBMA195</strain>
        <strain evidence="2 4">UBMAN05</strain>
    </source>
</reference>
<dbReference type="Proteomes" id="UP000193884">
    <property type="component" value="Unassembled WGS sequence"/>
</dbReference>
<keyword evidence="4" id="KW-1185">Reference proteome</keyword>
<sequence>MFQLLGQTLLGLAEWKIGKLFARLLWVGTGQITQSRLDDPVYKKNVQKLIERNRRFEDPKE</sequence>
<comment type="caution">
    <text evidence="1">The sequence shown here is derived from an EMBL/GenBank/DDBJ whole genome shotgun (WGS) entry which is preliminary data.</text>
</comment>
<evidence type="ECO:0000313" key="3">
    <source>
        <dbReference type="Proteomes" id="UP000193553"/>
    </source>
</evidence>
<dbReference type="EMBL" id="NAFK01000178">
    <property type="protein sequence ID" value="OSJ20327.1"/>
    <property type="molecule type" value="Genomic_DNA"/>
</dbReference>
<evidence type="ECO:0000313" key="2">
    <source>
        <dbReference type="EMBL" id="OSJ20327.1"/>
    </source>
</evidence>
<evidence type="ECO:0000313" key="4">
    <source>
        <dbReference type="Proteomes" id="UP000193884"/>
    </source>
</evidence>
<dbReference type="Proteomes" id="UP000193553">
    <property type="component" value="Unassembled WGS sequence"/>
</dbReference>
<proteinExistence type="predicted"/>
<dbReference type="OrthoDB" id="8248816at2"/>